<dbReference type="PANTHER" id="PTHR30426">
    <property type="entry name" value="4-HYDROXY-3-METHYLBUT-2-ENYL DIPHOSPHATE REDUCTASE"/>
    <property type="match status" value="1"/>
</dbReference>
<evidence type="ECO:0000313" key="6">
    <source>
        <dbReference type="EMBL" id="HIU26337.1"/>
    </source>
</evidence>
<dbReference type="AlphaFoldDB" id="A0A9D1I226"/>
<dbReference type="Pfam" id="PF02401">
    <property type="entry name" value="LYTB"/>
    <property type="match status" value="1"/>
</dbReference>
<dbReference type="Gene3D" id="3.40.1010.20">
    <property type="entry name" value="4-hydroxy-3-methylbut-2-enyl diphosphate reductase, catalytic domain"/>
    <property type="match status" value="2"/>
</dbReference>
<dbReference type="GO" id="GO:0051539">
    <property type="term" value="F:4 iron, 4 sulfur cluster binding"/>
    <property type="evidence" value="ECO:0007669"/>
    <property type="project" value="UniProtKB-KW"/>
</dbReference>
<comment type="cofactor">
    <cofactor evidence="1">
        <name>[4Fe-4S] cluster</name>
        <dbReference type="ChEBI" id="CHEBI:49883"/>
    </cofactor>
</comment>
<feature type="non-terminal residue" evidence="6">
    <location>
        <position position="235"/>
    </location>
</feature>
<keyword evidence="5" id="KW-0411">Iron-sulfur</keyword>
<organism evidence="6 7">
    <name type="scientific">Candidatus Allocopromorpha excrementigallinarum</name>
    <dbReference type="NCBI Taxonomy" id="2840742"/>
    <lineage>
        <taxon>Bacteria</taxon>
        <taxon>Bacillati</taxon>
        <taxon>Bacillota</taxon>
        <taxon>Clostridia</taxon>
        <taxon>Eubacteriales</taxon>
        <taxon>Eubacteriaceae</taxon>
        <taxon>Eubacteriaceae incertae sedis</taxon>
        <taxon>Candidatus Allocopromorpha</taxon>
    </lineage>
</organism>
<protein>
    <submittedName>
        <fullName evidence="6">4-hydroxy-3-methylbut-2-enyl diphosphate reductase</fullName>
        <ecNumber evidence="6">1.17.7.4</ecNumber>
    </submittedName>
</protein>
<dbReference type="CDD" id="cd13944">
    <property type="entry name" value="lytB_ispH"/>
    <property type="match status" value="1"/>
</dbReference>
<reference evidence="6" key="1">
    <citation type="submission" date="2020-10" db="EMBL/GenBank/DDBJ databases">
        <authorList>
            <person name="Gilroy R."/>
        </authorList>
    </citation>
    <scope>NUCLEOTIDE SEQUENCE</scope>
    <source>
        <strain evidence="6">ChiHcec3-6078</strain>
    </source>
</reference>
<evidence type="ECO:0000256" key="3">
    <source>
        <dbReference type="ARBA" id="ARBA00022723"/>
    </source>
</evidence>
<proteinExistence type="predicted"/>
<dbReference type="Gene3D" id="3.40.50.11270">
    <property type="match status" value="1"/>
</dbReference>
<accession>A0A9D1I226</accession>
<dbReference type="EMBL" id="DVMP01000140">
    <property type="protein sequence ID" value="HIU26337.1"/>
    <property type="molecule type" value="Genomic_DNA"/>
</dbReference>
<dbReference type="GO" id="GO:0019288">
    <property type="term" value="P:isopentenyl diphosphate biosynthetic process, methylerythritol 4-phosphate pathway"/>
    <property type="evidence" value="ECO:0007669"/>
    <property type="project" value="InterPro"/>
</dbReference>
<dbReference type="NCBIfam" id="TIGR00216">
    <property type="entry name" value="ispH_lytB"/>
    <property type="match status" value="1"/>
</dbReference>
<sequence>MKKIIRAENAGFCFGVRQAIETAERAAEQSREEIYSVGPLIHNERVTGSLEKKGVKVISSIEEAEEGARVIIRSHGEGKAFYDRAEEKSLRLIDTTCPFVAKIHRLVHDTDKQVVIVGDRNHPEVMGIFGWCRKPAVVVGSYEEALKIEEDDLFLVTQTTIKEEMLEEAVRALSEKGKKFFVNNTICSATEKRQKSCRQLAEKCDLMVVVGDRKSSNTRKLYEISKKYCANTYFI</sequence>
<reference evidence="6" key="2">
    <citation type="journal article" date="2021" name="PeerJ">
        <title>Extensive microbial diversity within the chicken gut microbiome revealed by metagenomics and culture.</title>
        <authorList>
            <person name="Gilroy R."/>
            <person name="Ravi A."/>
            <person name="Getino M."/>
            <person name="Pursley I."/>
            <person name="Horton D.L."/>
            <person name="Alikhan N.F."/>
            <person name="Baker D."/>
            <person name="Gharbi K."/>
            <person name="Hall N."/>
            <person name="Watson M."/>
            <person name="Adriaenssens E.M."/>
            <person name="Foster-Nyarko E."/>
            <person name="Jarju S."/>
            <person name="Secka A."/>
            <person name="Antonio M."/>
            <person name="Oren A."/>
            <person name="Chaudhuri R.R."/>
            <person name="La Ragione R."/>
            <person name="Hildebrand F."/>
            <person name="Pallen M.J."/>
        </authorList>
    </citation>
    <scope>NUCLEOTIDE SEQUENCE</scope>
    <source>
        <strain evidence="6">ChiHcec3-6078</strain>
    </source>
</reference>
<keyword evidence="3" id="KW-0479">Metal-binding</keyword>
<keyword evidence="6" id="KW-0560">Oxidoreductase</keyword>
<dbReference type="Proteomes" id="UP000824090">
    <property type="component" value="Unassembled WGS sequence"/>
</dbReference>
<dbReference type="GO" id="GO:0046872">
    <property type="term" value="F:metal ion binding"/>
    <property type="evidence" value="ECO:0007669"/>
    <property type="project" value="UniProtKB-KW"/>
</dbReference>
<comment type="caution">
    <text evidence="6">The sequence shown here is derived from an EMBL/GenBank/DDBJ whole genome shotgun (WGS) entry which is preliminary data.</text>
</comment>
<dbReference type="EC" id="1.17.7.4" evidence="6"/>
<keyword evidence="4" id="KW-0408">Iron</keyword>
<evidence type="ECO:0000256" key="1">
    <source>
        <dbReference type="ARBA" id="ARBA00001966"/>
    </source>
</evidence>
<dbReference type="GO" id="GO:0051745">
    <property type="term" value="F:4-hydroxy-3-methylbut-2-enyl diphosphate reductase activity"/>
    <property type="evidence" value="ECO:0007669"/>
    <property type="project" value="UniProtKB-EC"/>
</dbReference>
<evidence type="ECO:0000256" key="4">
    <source>
        <dbReference type="ARBA" id="ARBA00023004"/>
    </source>
</evidence>
<name>A0A9D1I226_9FIRM</name>
<evidence type="ECO:0000256" key="5">
    <source>
        <dbReference type="ARBA" id="ARBA00023014"/>
    </source>
</evidence>
<keyword evidence="2" id="KW-0004">4Fe-4S</keyword>
<evidence type="ECO:0000313" key="7">
    <source>
        <dbReference type="Proteomes" id="UP000824090"/>
    </source>
</evidence>
<evidence type="ECO:0000256" key="2">
    <source>
        <dbReference type="ARBA" id="ARBA00022485"/>
    </source>
</evidence>
<dbReference type="InterPro" id="IPR003451">
    <property type="entry name" value="LytB/IspH"/>
</dbReference>
<dbReference type="PANTHER" id="PTHR30426:SF0">
    <property type="entry name" value="4-HYDROXY-3-METHYLBUT-2-ENYL DIPHOSPHATE REDUCTASE"/>
    <property type="match status" value="1"/>
</dbReference>
<dbReference type="GO" id="GO:0050992">
    <property type="term" value="P:dimethylallyl diphosphate biosynthetic process"/>
    <property type="evidence" value="ECO:0007669"/>
    <property type="project" value="InterPro"/>
</dbReference>
<gene>
    <name evidence="6" type="primary">ispH</name>
    <name evidence="6" type="ORF">IAC50_07595</name>
</gene>